<dbReference type="Proteomes" id="UP000245368">
    <property type="component" value="Chromosome"/>
</dbReference>
<dbReference type="AlphaFoldDB" id="A0A2Z3JRS8"/>
<gene>
    <name evidence="1" type="ORF">DKM44_12995</name>
</gene>
<evidence type="ECO:0000313" key="1">
    <source>
        <dbReference type="EMBL" id="AWN24038.1"/>
    </source>
</evidence>
<dbReference type="OrthoDB" id="61231at2"/>
<sequence>MDDHIVYALNYAAKLMAEHDHPDTPFKLADAMGVVTLASNEDSANAGPPAVLTYNVAHLNKGRFPLWHEMGHIVSGRLGLDDYFLEMFSSAEAARRSEDVADLIGGVLAVSGPLVRDVIGRYGISTAAVLDLSEKAQLDETIVGRRMIFHDLTASRAAAIVSGSYVVDLAAQNYELPFFNHGRIPEAHLHLPKADLRMIRKERVLAVWED</sequence>
<reference evidence="1 2" key="1">
    <citation type="submission" date="2018-05" db="EMBL/GenBank/DDBJ databases">
        <title>Complete Genome Sequence of Deinococcus sp. strain 17bor-2.</title>
        <authorList>
            <person name="Srinivasan S."/>
        </authorList>
    </citation>
    <scope>NUCLEOTIDE SEQUENCE [LARGE SCALE GENOMIC DNA]</scope>
    <source>
        <strain evidence="1 2">17bor-2</strain>
    </source>
</reference>
<dbReference type="RefSeq" id="WP_109827766.1">
    <property type="nucleotide sequence ID" value="NZ_CP029494.1"/>
</dbReference>
<protein>
    <recommendedName>
        <fullName evidence="3">IrrE N-terminal-like domain-containing protein</fullName>
    </recommendedName>
</protein>
<evidence type="ECO:0008006" key="3">
    <source>
        <dbReference type="Google" id="ProtNLM"/>
    </source>
</evidence>
<name>A0A2Z3JRS8_9DEIO</name>
<keyword evidence="2" id="KW-1185">Reference proteome</keyword>
<evidence type="ECO:0000313" key="2">
    <source>
        <dbReference type="Proteomes" id="UP000245368"/>
    </source>
</evidence>
<accession>A0A2Z3JRS8</accession>
<dbReference type="EMBL" id="CP029494">
    <property type="protein sequence ID" value="AWN24038.1"/>
    <property type="molecule type" value="Genomic_DNA"/>
</dbReference>
<dbReference type="KEGG" id="dez:DKM44_12995"/>
<proteinExistence type="predicted"/>
<organism evidence="1 2">
    <name type="scientific">Deinococcus irradiatisoli</name>
    <dbReference type="NCBI Taxonomy" id="2202254"/>
    <lineage>
        <taxon>Bacteria</taxon>
        <taxon>Thermotogati</taxon>
        <taxon>Deinococcota</taxon>
        <taxon>Deinococci</taxon>
        <taxon>Deinococcales</taxon>
        <taxon>Deinococcaceae</taxon>
        <taxon>Deinococcus</taxon>
    </lineage>
</organism>